<evidence type="ECO:0000313" key="1">
    <source>
        <dbReference type="EMBL" id="OIP65152.1"/>
    </source>
</evidence>
<name>A0A1J5GDD7_9BACT</name>
<accession>A0A1J5GDD7</accession>
<dbReference type="Proteomes" id="UP000182059">
    <property type="component" value="Unassembled WGS sequence"/>
</dbReference>
<proteinExistence type="predicted"/>
<reference evidence="1 2" key="1">
    <citation type="journal article" date="2016" name="Environ. Microbiol.">
        <title>Genomic resolution of a cold subsurface aquifer community provides metabolic insights for novel microbes adapted to high CO concentrations.</title>
        <authorList>
            <person name="Probst A.J."/>
            <person name="Castelle C.J."/>
            <person name="Singh A."/>
            <person name="Brown C.T."/>
            <person name="Anantharaman K."/>
            <person name="Sharon I."/>
            <person name="Hug L.A."/>
            <person name="Burstein D."/>
            <person name="Emerson J.B."/>
            <person name="Thomas B.C."/>
            <person name="Banfield J.F."/>
        </authorList>
    </citation>
    <scope>NUCLEOTIDE SEQUENCE [LARGE SCALE GENOMIC DNA]</scope>
    <source>
        <strain evidence="1">CG2_30_43_9</strain>
    </source>
</reference>
<organism evidence="1 2">
    <name type="scientific">Candidatus Nomurabacteria bacterium CG2_30_43_9</name>
    <dbReference type="NCBI Taxonomy" id="1805283"/>
    <lineage>
        <taxon>Bacteria</taxon>
        <taxon>Candidatus Nomuraibacteriota</taxon>
    </lineage>
</organism>
<evidence type="ECO:0000313" key="2">
    <source>
        <dbReference type="Proteomes" id="UP000182059"/>
    </source>
</evidence>
<dbReference type="EMBL" id="MNYX01000056">
    <property type="protein sequence ID" value="OIP65152.1"/>
    <property type="molecule type" value="Genomic_DNA"/>
</dbReference>
<gene>
    <name evidence="1" type="ORF">AUK15_02530</name>
</gene>
<sequence>MDVQFYPKKCELVISFEPTEAPDSAFLLQLVWEEEWQRGTTVPDFRNGDFFQKLASSKRKACVKFDYLYLEFIIVFLEETCIELADKGIDTTMLEQFLSSVYDYCPAGHIIQ</sequence>
<dbReference type="AlphaFoldDB" id="A0A1J5GDD7"/>
<protein>
    <submittedName>
        <fullName evidence="1">Uncharacterized protein</fullName>
    </submittedName>
</protein>
<comment type="caution">
    <text evidence="1">The sequence shown here is derived from an EMBL/GenBank/DDBJ whole genome shotgun (WGS) entry which is preliminary data.</text>
</comment>